<dbReference type="KEGG" id="bpg:Bathy14g00900"/>
<evidence type="ECO:0000256" key="2">
    <source>
        <dbReference type="SAM" id="MobiDB-lite"/>
    </source>
</evidence>
<organism evidence="3 4">
    <name type="scientific">Bathycoccus prasinos</name>
    <dbReference type="NCBI Taxonomy" id="41875"/>
    <lineage>
        <taxon>Eukaryota</taxon>
        <taxon>Viridiplantae</taxon>
        <taxon>Chlorophyta</taxon>
        <taxon>Mamiellophyceae</taxon>
        <taxon>Mamiellales</taxon>
        <taxon>Bathycoccaceae</taxon>
        <taxon>Bathycoccus</taxon>
    </lineage>
</organism>
<evidence type="ECO:0008006" key="5">
    <source>
        <dbReference type="Google" id="ProtNLM"/>
    </source>
</evidence>
<dbReference type="RefSeq" id="XP_007509139.1">
    <property type="nucleotide sequence ID" value="XM_007509077.1"/>
</dbReference>
<feature type="region of interest" description="Disordered" evidence="2">
    <location>
        <begin position="251"/>
        <end position="321"/>
    </location>
</feature>
<dbReference type="SUPFAM" id="SSF116846">
    <property type="entry name" value="MIT domain"/>
    <property type="match status" value="1"/>
</dbReference>
<feature type="coiled-coil region" evidence="1">
    <location>
        <begin position="163"/>
        <end position="190"/>
    </location>
</feature>
<dbReference type="AlphaFoldDB" id="K8ENG2"/>
<evidence type="ECO:0000256" key="1">
    <source>
        <dbReference type="SAM" id="Coils"/>
    </source>
</evidence>
<feature type="compositionally biased region" description="Basic and acidic residues" evidence="2">
    <location>
        <begin position="1"/>
        <end position="15"/>
    </location>
</feature>
<dbReference type="InterPro" id="IPR036181">
    <property type="entry name" value="MIT_dom_sf"/>
</dbReference>
<feature type="compositionally biased region" description="Basic and acidic residues" evidence="2">
    <location>
        <begin position="230"/>
        <end position="239"/>
    </location>
</feature>
<keyword evidence="4" id="KW-1185">Reference proteome</keyword>
<reference evidence="3 4" key="1">
    <citation type="submission" date="2011-10" db="EMBL/GenBank/DDBJ databases">
        <authorList>
            <person name="Genoscope - CEA"/>
        </authorList>
    </citation>
    <scope>NUCLEOTIDE SEQUENCE [LARGE SCALE GENOMIC DNA]</scope>
    <source>
        <strain evidence="3 4">RCC 1105</strain>
    </source>
</reference>
<feature type="region of interest" description="Disordered" evidence="2">
    <location>
        <begin position="1"/>
        <end position="22"/>
    </location>
</feature>
<protein>
    <recommendedName>
        <fullName evidence="5">MIT domain-containing protein</fullName>
    </recommendedName>
</protein>
<dbReference type="GeneID" id="19011738"/>
<dbReference type="EMBL" id="FO082265">
    <property type="protein sequence ID" value="CCO19596.1"/>
    <property type="molecule type" value="Genomic_DNA"/>
</dbReference>
<dbReference type="Proteomes" id="UP000198341">
    <property type="component" value="Chromosome 14"/>
</dbReference>
<accession>K8ENG2</accession>
<evidence type="ECO:0000313" key="4">
    <source>
        <dbReference type="Proteomes" id="UP000198341"/>
    </source>
</evidence>
<gene>
    <name evidence="3" type="ordered locus">Bathy14g00900</name>
</gene>
<feature type="compositionally biased region" description="Acidic residues" evidence="2">
    <location>
        <begin position="257"/>
        <end position="268"/>
    </location>
</feature>
<proteinExistence type="predicted"/>
<evidence type="ECO:0000313" key="3">
    <source>
        <dbReference type="EMBL" id="CCO19596.1"/>
    </source>
</evidence>
<name>K8ENG2_9CHLO</name>
<keyword evidence="1" id="KW-0175">Coiled coil</keyword>
<sequence length="381" mass="43706">MTDKFENSFTKHEEFNETNTESHVAQSVKEILQHAHRHISDAIDCDENNYGESAVRSYSLAMDYFKTYLKMNAIGSSGGKFGAFRAFARWNSPNGKKTCTKKRSEDVVFLSFTSSSLCVFRSVSSSLCVCFIHHWRRRIKMVVCETFVYERGCRREDLSRVSRQRTRDERAQLVAKIVQYQKRLQKLRRDLMRRKYGERSLEKSSLAAEKEEEEKEVVVQLTASSSNGSETKRNDDDDALHLETIIEDEELRRLVDNDSDDDESGEENGGDRSTNNKSSNSKKKTKKTAAVFDRSLSAMPRLMKKTTTTNSDTREGTDSGGGVFDWLLDALDALDDKIAEKVERAEDALFDAFEDVQDSFKKTFSFQKKKKHSEEEKNDDV</sequence>
<feature type="region of interest" description="Disordered" evidence="2">
    <location>
        <begin position="202"/>
        <end position="239"/>
    </location>
</feature>